<reference evidence="2" key="1">
    <citation type="journal article" date="2019" name="BMC Genomics">
        <title>A new reference genome for Sorghum bicolor reveals high levels of sequence similarity between sweet and grain genotypes: implications for the genetics of sugar metabolism.</title>
        <authorList>
            <person name="Cooper E.A."/>
            <person name="Brenton Z.W."/>
            <person name="Flinn B.S."/>
            <person name="Jenkins J."/>
            <person name="Shu S."/>
            <person name="Flowers D."/>
            <person name="Luo F."/>
            <person name="Wang Y."/>
            <person name="Xia P."/>
            <person name="Barry K."/>
            <person name="Daum C."/>
            <person name="Lipzen A."/>
            <person name="Yoshinaga Y."/>
            <person name="Schmutz J."/>
            <person name="Saski C."/>
            <person name="Vermerris W."/>
            <person name="Kresovich S."/>
        </authorList>
    </citation>
    <scope>NUCLEOTIDE SEQUENCE</scope>
</reference>
<feature type="compositionally biased region" description="Low complexity" evidence="1">
    <location>
        <begin position="21"/>
        <end position="48"/>
    </location>
</feature>
<name>A0A921UXU3_SORBI</name>
<evidence type="ECO:0000313" key="2">
    <source>
        <dbReference type="EMBL" id="KAG0548397.1"/>
    </source>
</evidence>
<dbReference type="Proteomes" id="UP000807115">
    <property type="component" value="Chromosome 1"/>
</dbReference>
<evidence type="ECO:0000256" key="1">
    <source>
        <dbReference type="SAM" id="MobiDB-lite"/>
    </source>
</evidence>
<dbReference type="EMBL" id="CM027680">
    <property type="protein sequence ID" value="KAG0548397.1"/>
    <property type="molecule type" value="Genomic_DNA"/>
</dbReference>
<protein>
    <submittedName>
        <fullName evidence="2">Uncharacterized protein</fullName>
    </submittedName>
</protein>
<comment type="caution">
    <text evidence="2">The sequence shown here is derived from an EMBL/GenBank/DDBJ whole genome shotgun (WGS) entry which is preliminary data.</text>
</comment>
<feature type="region of interest" description="Disordered" evidence="1">
    <location>
        <begin position="67"/>
        <end position="100"/>
    </location>
</feature>
<sequence>MVCMHARLRSRVQRVLRPPHSRSSLSPSVLRRPSASYRQPAARQGRARAPIPGSGYCIACMPGNPRVRPPGHHAYTRARGCNRSAGDRSDGDLPGPGTPAVVRRCRRAANRAPGR</sequence>
<dbReference type="AlphaFoldDB" id="A0A921UXU3"/>
<feature type="region of interest" description="Disordered" evidence="1">
    <location>
        <begin position="15"/>
        <end position="48"/>
    </location>
</feature>
<proteinExistence type="predicted"/>
<accession>A0A921UXU3</accession>
<organism evidence="2 3">
    <name type="scientific">Sorghum bicolor</name>
    <name type="common">Sorghum</name>
    <name type="synonym">Sorghum vulgare</name>
    <dbReference type="NCBI Taxonomy" id="4558"/>
    <lineage>
        <taxon>Eukaryota</taxon>
        <taxon>Viridiplantae</taxon>
        <taxon>Streptophyta</taxon>
        <taxon>Embryophyta</taxon>
        <taxon>Tracheophyta</taxon>
        <taxon>Spermatophyta</taxon>
        <taxon>Magnoliopsida</taxon>
        <taxon>Liliopsida</taxon>
        <taxon>Poales</taxon>
        <taxon>Poaceae</taxon>
        <taxon>PACMAD clade</taxon>
        <taxon>Panicoideae</taxon>
        <taxon>Andropogonodae</taxon>
        <taxon>Andropogoneae</taxon>
        <taxon>Sorghinae</taxon>
        <taxon>Sorghum</taxon>
    </lineage>
</organism>
<gene>
    <name evidence="2" type="ORF">BDA96_01G163400</name>
</gene>
<evidence type="ECO:0000313" key="3">
    <source>
        <dbReference type="Proteomes" id="UP000807115"/>
    </source>
</evidence>
<reference evidence="2" key="2">
    <citation type="submission" date="2020-10" db="EMBL/GenBank/DDBJ databases">
        <authorList>
            <person name="Cooper E.A."/>
            <person name="Brenton Z.W."/>
            <person name="Flinn B.S."/>
            <person name="Jenkins J."/>
            <person name="Shu S."/>
            <person name="Flowers D."/>
            <person name="Luo F."/>
            <person name="Wang Y."/>
            <person name="Xia P."/>
            <person name="Barry K."/>
            <person name="Daum C."/>
            <person name="Lipzen A."/>
            <person name="Yoshinaga Y."/>
            <person name="Schmutz J."/>
            <person name="Saski C."/>
            <person name="Vermerris W."/>
            <person name="Kresovich S."/>
        </authorList>
    </citation>
    <scope>NUCLEOTIDE SEQUENCE</scope>
</reference>